<organism evidence="1 2">
    <name type="scientific">Coccomyxa viridis</name>
    <dbReference type="NCBI Taxonomy" id="1274662"/>
    <lineage>
        <taxon>Eukaryota</taxon>
        <taxon>Viridiplantae</taxon>
        <taxon>Chlorophyta</taxon>
        <taxon>core chlorophytes</taxon>
        <taxon>Trebouxiophyceae</taxon>
        <taxon>Trebouxiophyceae incertae sedis</taxon>
        <taxon>Coccomyxaceae</taxon>
        <taxon>Coccomyxa</taxon>
    </lineage>
</organism>
<comment type="caution">
    <text evidence="1">The sequence shown here is derived from an EMBL/GenBank/DDBJ whole genome shotgun (WGS) entry which is preliminary data.</text>
</comment>
<evidence type="ECO:0008006" key="3">
    <source>
        <dbReference type="Google" id="ProtNLM"/>
    </source>
</evidence>
<sequence>MILETVRLLQEGQLEQAEYLLLEGLRYVEGALPDNAGVASLLDQLALVQFLLDRLPEAEASAQRMVELAAHMFAGDTAARAMCSLRLGAVLAGQGRWKEAVPLLEESQTALAAAFGEEYEALGEAEYYLTLAAVPRATEVGLADLETGLIAGLQLMRKNTGVGKLLASAALREHHRILDEAIKLEDWSKAESLFVQEMKLHEAVDPNGEGLSLLHYQFSTLQFILGQLEDAQKLAQRSYELTVQHSRADSDQAMLRRHRIGTIAAEQMDVAKAEQCLSQSQEHFSKRLGENNPITGEARVYLALSRLHELDTKLRGADPFDRVLGPGQRGDLLQELSRGLEAMAKGFGPEHMLVRKAEQLQRQRL</sequence>
<dbReference type="EMBL" id="CAUYUE010000003">
    <property type="protein sequence ID" value="CAK0756623.1"/>
    <property type="molecule type" value="Genomic_DNA"/>
</dbReference>
<dbReference type="InterPro" id="IPR011990">
    <property type="entry name" value="TPR-like_helical_dom_sf"/>
</dbReference>
<dbReference type="SUPFAM" id="SSF48452">
    <property type="entry name" value="TPR-like"/>
    <property type="match status" value="2"/>
</dbReference>
<reference evidence="1 2" key="1">
    <citation type="submission" date="2023-10" db="EMBL/GenBank/DDBJ databases">
        <authorList>
            <person name="Maclean D."/>
            <person name="Macfadyen A."/>
        </authorList>
    </citation>
    <scope>NUCLEOTIDE SEQUENCE [LARGE SCALE GENOMIC DNA]</scope>
</reference>
<evidence type="ECO:0000313" key="2">
    <source>
        <dbReference type="Proteomes" id="UP001314263"/>
    </source>
</evidence>
<dbReference type="Gene3D" id="1.25.40.10">
    <property type="entry name" value="Tetratricopeptide repeat domain"/>
    <property type="match status" value="2"/>
</dbReference>
<keyword evidence="2" id="KW-1185">Reference proteome</keyword>
<protein>
    <recommendedName>
        <fullName evidence="3">MalT-like TPR region domain-containing protein</fullName>
    </recommendedName>
</protein>
<proteinExistence type="predicted"/>
<evidence type="ECO:0000313" key="1">
    <source>
        <dbReference type="EMBL" id="CAK0756623.1"/>
    </source>
</evidence>
<dbReference type="AlphaFoldDB" id="A0AAV1I066"/>
<accession>A0AAV1I066</accession>
<name>A0AAV1I066_9CHLO</name>
<gene>
    <name evidence="1" type="ORF">CVIRNUC_002471</name>
</gene>
<dbReference type="Proteomes" id="UP001314263">
    <property type="component" value="Unassembled WGS sequence"/>
</dbReference>